<gene>
    <name evidence="2" type="ORF">Fcan01_12411</name>
</gene>
<name>A0A226E5Q1_FOLCA</name>
<dbReference type="InterPro" id="IPR000195">
    <property type="entry name" value="Rab-GAP-TBC_dom"/>
</dbReference>
<dbReference type="Gene3D" id="1.10.472.80">
    <property type="entry name" value="Ypt/Rab-GAP domain of gyp1p, domain 3"/>
    <property type="match status" value="1"/>
</dbReference>
<evidence type="ECO:0000259" key="1">
    <source>
        <dbReference type="PROSITE" id="PS50086"/>
    </source>
</evidence>
<dbReference type="STRING" id="158441.A0A226E5Q1"/>
<reference evidence="2 3" key="1">
    <citation type="submission" date="2015-12" db="EMBL/GenBank/DDBJ databases">
        <title>The genome of Folsomia candida.</title>
        <authorList>
            <person name="Faddeeva A."/>
            <person name="Derks M.F."/>
            <person name="Anvar Y."/>
            <person name="Smit S."/>
            <person name="Van Straalen N."/>
            <person name="Roelofs D."/>
        </authorList>
    </citation>
    <scope>NUCLEOTIDE SEQUENCE [LARGE SCALE GENOMIC DNA]</scope>
    <source>
        <strain evidence="2 3">VU population</strain>
        <tissue evidence="2">Whole body</tissue>
    </source>
</reference>
<accession>A0A226E5Q1</accession>
<proteinExistence type="predicted"/>
<protein>
    <submittedName>
        <fullName evidence="2">Rab GTPase-activating protein 1-like</fullName>
    </submittedName>
</protein>
<organism evidence="2 3">
    <name type="scientific">Folsomia candida</name>
    <name type="common">Springtail</name>
    <dbReference type="NCBI Taxonomy" id="158441"/>
    <lineage>
        <taxon>Eukaryota</taxon>
        <taxon>Metazoa</taxon>
        <taxon>Ecdysozoa</taxon>
        <taxon>Arthropoda</taxon>
        <taxon>Hexapoda</taxon>
        <taxon>Collembola</taxon>
        <taxon>Entomobryomorpha</taxon>
        <taxon>Isotomoidea</taxon>
        <taxon>Isotomidae</taxon>
        <taxon>Proisotominae</taxon>
        <taxon>Folsomia</taxon>
    </lineage>
</organism>
<dbReference type="PANTHER" id="PTHR16110">
    <property type="entry name" value="TBC1 DOMAIN FAMILY MEMBER 19"/>
    <property type="match status" value="1"/>
</dbReference>
<dbReference type="PROSITE" id="PS50086">
    <property type="entry name" value="TBC_RABGAP"/>
    <property type="match status" value="1"/>
</dbReference>
<comment type="caution">
    <text evidence="2">The sequence shown here is derived from an EMBL/GenBank/DDBJ whole genome shotgun (WGS) entry which is preliminary data.</text>
</comment>
<dbReference type="OMA" id="VFKWIMR"/>
<dbReference type="SMART" id="SM00164">
    <property type="entry name" value="TBC"/>
    <property type="match status" value="1"/>
</dbReference>
<dbReference type="InterPro" id="IPR042507">
    <property type="entry name" value="TBC1D19"/>
</dbReference>
<dbReference type="InterPro" id="IPR035969">
    <property type="entry name" value="Rab-GAP_TBC_sf"/>
</dbReference>
<dbReference type="PANTHER" id="PTHR16110:SF1">
    <property type="entry name" value="TBC1 DOMAIN FAMILY MEMBER 19"/>
    <property type="match status" value="1"/>
</dbReference>
<dbReference type="AlphaFoldDB" id="A0A226E5Q1"/>
<dbReference type="OrthoDB" id="10249775at2759"/>
<feature type="domain" description="Rab-GAP TBC" evidence="1">
    <location>
        <begin position="252"/>
        <end position="473"/>
    </location>
</feature>
<keyword evidence="3" id="KW-1185">Reference proteome</keyword>
<dbReference type="EMBL" id="LNIX01000006">
    <property type="protein sequence ID" value="OXA52759.1"/>
    <property type="molecule type" value="Genomic_DNA"/>
</dbReference>
<dbReference type="Pfam" id="PF00566">
    <property type="entry name" value="RabGAP-TBC"/>
    <property type="match status" value="1"/>
</dbReference>
<dbReference type="Proteomes" id="UP000198287">
    <property type="component" value="Unassembled WGS sequence"/>
</dbReference>
<evidence type="ECO:0000313" key="2">
    <source>
        <dbReference type="EMBL" id="OXA52759.1"/>
    </source>
</evidence>
<evidence type="ECO:0000313" key="3">
    <source>
        <dbReference type="Proteomes" id="UP000198287"/>
    </source>
</evidence>
<dbReference type="SUPFAM" id="SSF47923">
    <property type="entry name" value="Ypt/Rab-GAP domain of gyp1p"/>
    <property type="match status" value="1"/>
</dbReference>
<sequence length="527" mass="60731">MEGHEVNIHQLATRVSMEIPLMLQYKSFSNDLQKAATSEEVRLVDFEHSLLHKIKGESLDVKLRNMVYYWLKERCSGFKSFTSEPLDYMKRFQESWEARIWKSIISMATNMGAPLAKGRLNSEQENVEENWSEFSQWDIDLSRFKPVYSPKDFLDCILHISSPNYNLNGSEKLWSSLASVPIKVKSLRELKCLFGDLTTGETHYGLMRQLELDGESYAVSSPKLVHFQRAKVGEIVDSKGLAPVAQEFLKKGCPTALRGTIYQHILGSHIAKEHLQYYHELRQAVIKSDLLIDRLTLKDVQLTAANDDQYFVFEDSLYQVLLCFNRDVGLLDLFERSNKKPLTATCKANNKNQDAIVVYPPNGIVPFHGFSMYVAPLCYLYDEPEPLYFTFRALYSRYFFRLHEISSHENGIVGLCILFEKLLHRHETQLWFHLRSLRVLPLRVVFKWLMKGFSGYLPAEQVLQLWDLLLAYDSIHIFALFAVGVLSIRKENLMKAQQPQIVDAVLADLSSIKVLPVLQLALSKEAF</sequence>